<gene>
    <name evidence="2" type="ORF">ACH407_07380</name>
</gene>
<sequence>MSGRSGQEIEPWTPARQAVGSSGHATLTRLLDGGADVNEVCFGMTLLTHAIALEGDSALQPGQPIDSALTAIVLAHGADPTATPDGGSSAYEMARFYDHDRAIRLLDRFTARHG</sequence>
<reference evidence="2 3" key="1">
    <citation type="submission" date="2024-10" db="EMBL/GenBank/DDBJ databases">
        <title>The Natural Products Discovery Center: Release of the First 8490 Sequenced Strains for Exploring Actinobacteria Biosynthetic Diversity.</title>
        <authorList>
            <person name="Kalkreuter E."/>
            <person name="Kautsar S.A."/>
            <person name="Yang D."/>
            <person name="Bader C.D."/>
            <person name="Teijaro C.N."/>
            <person name="Fluegel L."/>
            <person name="Davis C.M."/>
            <person name="Simpson J.R."/>
            <person name="Lauterbach L."/>
            <person name="Steele A.D."/>
            <person name="Gui C."/>
            <person name="Meng S."/>
            <person name="Li G."/>
            <person name="Viehrig K."/>
            <person name="Ye F."/>
            <person name="Su P."/>
            <person name="Kiefer A.F."/>
            <person name="Nichols A."/>
            <person name="Cepeda A.J."/>
            <person name="Yan W."/>
            <person name="Fan B."/>
            <person name="Jiang Y."/>
            <person name="Adhikari A."/>
            <person name="Zheng C.-J."/>
            <person name="Schuster L."/>
            <person name="Cowan T.M."/>
            <person name="Smanski M.J."/>
            <person name="Chevrette M.G."/>
            <person name="De Carvalho L.P.S."/>
            <person name="Shen B."/>
        </authorList>
    </citation>
    <scope>NUCLEOTIDE SEQUENCE [LARGE SCALE GENOMIC DNA]</scope>
    <source>
        <strain evidence="2 3">NPDC020602</strain>
    </source>
</reference>
<comment type="caution">
    <text evidence="2">The sequence shown here is derived from an EMBL/GenBank/DDBJ whole genome shotgun (WGS) entry which is preliminary data.</text>
</comment>
<evidence type="ECO:0000256" key="1">
    <source>
        <dbReference type="SAM" id="MobiDB-lite"/>
    </source>
</evidence>
<keyword evidence="3" id="KW-1185">Reference proteome</keyword>
<evidence type="ECO:0000313" key="3">
    <source>
        <dbReference type="Proteomes" id="UP001611339"/>
    </source>
</evidence>
<dbReference type="EMBL" id="JBIRUI010000003">
    <property type="protein sequence ID" value="MFI1713392.1"/>
    <property type="molecule type" value="Genomic_DNA"/>
</dbReference>
<accession>A0ABW7U181</accession>
<dbReference type="InterPro" id="IPR036770">
    <property type="entry name" value="Ankyrin_rpt-contain_sf"/>
</dbReference>
<organism evidence="2 3">
    <name type="scientific">Streptomyces litmocidini</name>
    <dbReference type="NCBI Taxonomy" id="67318"/>
    <lineage>
        <taxon>Bacteria</taxon>
        <taxon>Bacillati</taxon>
        <taxon>Actinomycetota</taxon>
        <taxon>Actinomycetes</taxon>
        <taxon>Kitasatosporales</taxon>
        <taxon>Streptomycetaceae</taxon>
        <taxon>Streptomyces</taxon>
    </lineage>
</organism>
<dbReference type="RefSeq" id="WP_398707770.1">
    <property type="nucleotide sequence ID" value="NZ_JBIRUI010000003.1"/>
</dbReference>
<evidence type="ECO:0000313" key="2">
    <source>
        <dbReference type="EMBL" id="MFI1713392.1"/>
    </source>
</evidence>
<protein>
    <submittedName>
        <fullName evidence="2">Ankyrin repeat domain-containing protein</fullName>
    </submittedName>
</protein>
<name>A0ABW7U181_9ACTN</name>
<dbReference type="Gene3D" id="1.25.40.20">
    <property type="entry name" value="Ankyrin repeat-containing domain"/>
    <property type="match status" value="1"/>
</dbReference>
<proteinExistence type="predicted"/>
<dbReference type="Proteomes" id="UP001611339">
    <property type="component" value="Unassembled WGS sequence"/>
</dbReference>
<feature type="region of interest" description="Disordered" evidence="1">
    <location>
        <begin position="1"/>
        <end position="21"/>
    </location>
</feature>
<dbReference type="SUPFAM" id="SSF48403">
    <property type="entry name" value="Ankyrin repeat"/>
    <property type="match status" value="1"/>
</dbReference>